<feature type="compositionally biased region" description="Polar residues" evidence="1">
    <location>
        <begin position="191"/>
        <end position="205"/>
    </location>
</feature>
<organism evidence="2 3">
    <name type="scientific">Phaseolus angularis</name>
    <name type="common">Azuki bean</name>
    <name type="synonym">Vigna angularis</name>
    <dbReference type="NCBI Taxonomy" id="3914"/>
    <lineage>
        <taxon>Eukaryota</taxon>
        <taxon>Viridiplantae</taxon>
        <taxon>Streptophyta</taxon>
        <taxon>Embryophyta</taxon>
        <taxon>Tracheophyta</taxon>
        <taxon>Spermatophyta</taxon>
        <taxon>Magnoliopsida</taxon>
        <taxon>eudicotyledons</taxon>
        <taxon>Gunneridae</taxon>
        <taxon>Pentapetalae</taxon>
        <taxon>rosids</taxon>
        <taxon>fabids</taxon>
        <taxon>Fabales</taxon>
        <taxon>Fabaceae</taxon>
        <taxon>Papilionoideae</taxon>
        <taxon>50 kb inversion clade</taxon>
        <taxon>NPAAA clade</taxon>
        <taxon>indigoferoid/millettioid clade</taxon>
        <taxon>Phaseoleae</taxon>
        <taxon>Vigna</taxon>
    </lineage>
</organism>
<name>A0A0L9TBG5_PHAAN</name>
<evidence type="ECO:0000313" key="2">
    <source>
        <dbReference type="EMBL" id="KOM27741.1"/>
    </source>
</evidence>
<gene>
    <name evidence="2" type="ORF">LR48_Vigan460s001200</name>
</gene>
<proteinExistence type="predicted"/>
<evidence type="ECO:0000313" key="3">
    <source>
        <dbReference type="Proteomes" id="UP000053144"/>
    </source>
</evidence>
<sequence length="268" mass="29595">MFGISQPQTFVLHDLAFLLPYCCSTVRPSRDHSSFPTVASTVRPKPSDVRPQFQPFGHLRPFGSTFVLIRSSFALFYRSAFRCVRTFVLIFNRSVIMFCVSERSVLFWGGRPGANSKLWTDYDLPPVNYSHHPYSPTAPIILTPSPPLSSSSDSVITFQHSLPPTKNPKIIIFIHHSPLTTLHQLRHPPTVTTSIDHQKPPNNLTPKEGEGGGWKQWHGGWIRGSSVSLARGEEKAVTPGPSVGAGVPGVGIFGGKETLGLWKTKLKC</sequence>
<dbReference type="EMBL" id="KQ258395">
    <property type="protein sequence ID" value="KOM27741.1"/>
    <property type="molecule type" value="Genomic_DNA"/>
</dbReference>
<feature type="region of interest" description="Disordered" evidence="1">
    <location>
        <begin position="191"/>
        <end position="216"/>
    </location>
</feature>
<dbReference type="Gramene" id="KOM27741">
    <property type="protein sequence ID" value="KOM27741"/>
    <property type="gene ID" value="LR48_Vigan460s001200"/>
</dbReference>
<dbReference type="Proteomes" id="UP000053144">
    <property type="component" value="Unassembled WGS sequence"/>
</dbReference>
<evidence type="ECO:0000256" key="1">
    <source>
        <dbReference type="SAM" id="MobiDB-lite"/>
    </source>
</evidence>
<protein>
    <submittedName>
        <fullName evidence="2">Uncharacterized protein</fullName>
    </submittedName>
</protein>
<reference evidence="3" key="1">
    <citation type="journal article" date="2015" name="Proc. Natl. Acad. Sci. U.S.A.">
        <title>Genome sequencing of adzuki bean (Vigna angularis) provides insight into high starch and low fat accumulation and domestication.</title>
        <authorList>
            <person name="Yang K."/>
            <person name="Tian Z."/>
            <person name="Chen C."/>
            <person name="Luo L."/>
            <person name="Zhao B."/>
            <person name="Wang Z."/>
            <person name="Yu L."/>
            <person name="Li Y."/>
            <person name="Sun Y."/>
            <person name="Li W."/>
            <person name="Chen Y."/>
            <person name="Li Y."/>
            <person name="Zhang Y."/>
            <person name="Ai D."/>
            <person name="Zhao J."/>
            <person name="Shang C."/>
            <person name="Ma Y."/>
            <person name="Wu B."/>
            <person name="Wang M."/>
            <person name="Gao L."/>
            <person name="Sun D."/>
            <person name="Zhang P."/>
            <person name="Guo F."/>
            <person name="Wang W."/>
            <person name="Li Y."/>
            <person name="Wang J."/>
            <person name="Varshney R.K."/>
            <person name="Wang J."/>
            <person name="Ling H.Q."/>
            <person name="Wan P."/>
        </authorList>
    </citation>
    <scope>NUCLEOTIDE SEQUENCE</scope>
    <source>
        <strain evidence="3">cv. Jingnong 6</strain>
    </source>
</reference>
<accession>A0A0L9TBG5</accession>
<dbReference type="AlphaFoldDB" id="A0A0L9TBG5"/>